<dbReference type="PANTHER" id="PTHR42961">
    <property type="entry name" value="IRON-SULFUR PROTEIN NUBPL"/>
    <property type="match status" value="1"/>
</dbReference>
<dbReference type="InterPro" id="IPR000808">
    <property type="entry name" value="Mrp-like_CS"/>
</dbReference>
<comment type="similarity">
    <text evidence="7">Belongs to the Mrp/NBP35 ATP-binding proteins family.</text>
</comment>
<keyword evidence="6" id="KW-0411">Iron-sulfur</keyword>
<dbReference type="Pfam" id="PF10609">
    <property type="entry name" value="ParA"/>
    <property type="match status" value="1"/>
</dbReference>
<evidence type="ECO:0000256" key="2">
    <source>
        <dbReference type="ARBA" id="ARBA00022723"/>
    </source>
</evidence>
<dbReference type="Proteomes" id="UP000288716">
    <property type="component" value="Unassembled WGS sequence"/>
</dbReference>
<feature type="non-terminal residue" evidence="8">
    <location>
        <position position="191"/>
    </location>
</feature>
<evidence type="ECO:0000256" key="6">
    <source>
        <dbReference type="ARBA" id="ARBA00023014"/>
    </source>
</evidence>
<proteinExistence type="inferred from homology"/>
<dbReference type="InterPro" id="IPR033756">
    <property type="entry name" value="YlxH/NBP35"/>
</dbReference>
<accession>A0A443RXK2</accession>
<keyword evidence="2" id="KW-0479">Metal-binding</keyword>
<name>A0A443RXK2_9ACAR</name>
<keyword evidence="4" id="KW-0067">ATP-binding</keyword>
<evidence type="ECO:0000256" key="4">
    <source>
        <dbReference type="ARBA" id="ARBA00022840"/>
    </source>
</evidence>
<keyword evidence="9" id="KW-1185">Reference proteome</keyword>
<evidence type="ECO:0000256" key="3">
    <source>
        <dbReference type="ARBA" id="ARBA00022741"/>
    </source>
</evidence>
<evidence type="ECO:0000256" key="1">
    <source>
        <dbReference type="ARBA" id="ARBA00022485"/>
    </source>
</evidence>
<keyword evidence="1" id="KW-0004">4Fe-4S</keyword>
<dbReference type="GO" id="GO:0140663">
    <property type="term" value="F:ATP-dependent FeS chaperone activity"/>
    <property type="evidence" value="ECO:0007669"/>
    <property type="project" value="InterPro"/>
</dbReference>
<dbReference type="GO" id="GO:0051539">
    <property type="term" value="F:4 iron, 4 sulfur cluster binding"/>
    <property type="evidence" value="ECO:0007669"/>
    <property type="project" value="UniProtKB-KW"/>
</dbReference>
<dbReference type="SUPFAM" id="SSF52540">
    <property type="entry name" value="P-loop containing nucleoside triphosphate hydrolases"/>
    <property type="match status" value="1"/>
</dbReference>
<dbReference type="STRING" id="299467.A0A443RXK2"/>
<evidence type="ECO:0000256" key="5">
    <source>
        <dbReference type="ARBA" id="ARBA00023004"/>
    </source>
</evidence>
<dbReference type="GO" id="GO:0046872">
    <property type="term" value="F:metal ion binding"/>
    <property type="evidence" value="ECO:0007669"/>
    <property type="project" value="UniProtKB-KW"/>
</dbReference>
<dbReference type="EMBL" id="NCKV01021723">
    <property type="protein sequence ID" value="RWS19905.1"/>
    <property type="molecule type" value="Genomic_DNA"/>
</dbReference>
<dbReference type="OrthoDB" id="1741334at2759"/>
<dbReference type="Gene3D" id="3.40.50.300">
    <property type="entry name" value="P-loop containing nucleotide triphosphate hydrolases"/>
    <property type="match status" value="1"/>
</dbReference>
<dbReference type="GO" id="GO:0005524">
    <property type="term" value="F:ATP binding"/>
    <property type="evidence" value="ECO:0007669"/>
    <property type="project" value="UniProtKB-KW"/>
</dbReference>
<comment type="caution">
    <text evidence="8">The sequence shown here is derived from an EMBL/GenBank/DDBJ whole genome shotgun (WGS) entry which is preliminary data.</text>
</comment>
<keyword evidence="3" id="KW-0547">Nucleotide-binding</keyword>
<evidence type="ECO:0000256" key="7">
    <source>
        <dbReference type="ARBA" id="ARBA00024036"/>
    </source>
</evidence>
<gene>
    <name evidence="8" type="ORF">B4U80_07048</name>
</gene>
<dbReference type="GO" id="GO:0005739">
    <property type="term" value="C:mitochondrion"/>
    <property type="evidence" value="ECO:0007669"/>
    <property type="project" value="TreeGrafter"/>
</dbReference>
<reference evidence="8 9" key="1">
    <citation type="journal article" date="2018" name="Gigascience">
        <title>Genomes of trombidid mites reveal novel predicted allergens and laterally-transferred genes associated with secondary metabolism.</title>
        <authorList>
            <person name="Dong X."/>
            <person name="Chaisiri K."/>
            <person name="Xia D."/>
            <person name="Armstrong S.D."/>
            <person name="Fang Y."/>
            <person name="Donnelly M.J."/>
            <person name="Kadowaki T."/>
            <person name="McGarry J.W."/>
            <person name="Darby A.C."/>
            <person name="Makepeace B.L."/>
        </authorList>
    </citation>
    <scope>NUCLEOTIDE SEQUENCE [LARGE SCALE GENOMIC DNA]</scope>
    <source>
        <strain evidence="8">UoL-UT</strain>
    </source>
</reference>
<dbReference type="InterPro" id="IPR019591">
    <property type="entry name" value="Mrp/NBP35_ATP-bd"/>
</dbReference>
<dbReference type="CDD" id="cd02037">
    <property type="entry name" value="Mrp_NBP35"/>
    <property type="match status" value="1"/>
</dbReference>
<organism evidence="8 9">
    <name type="scientific">Leptotrombidium deliense</name>
    <dbReference type="NCBI Taxonomy" id="299467"/>
    <lineage>
        <taxon>Eukaryota</taxon>
        <taxon>Metazoa</taxon>
        <taxon>Ecdysozoa</taxon>
        <taxon>Arthropoda</taxon>
        <taxon>Chelicerata</taxon>
        <taxon>Arachnida</taxon>
        <taxon>Acari</taxon>
        <taxon>Acariformes</taxon>
        <taxon>Trombidiformes</taxon>
        <taxon>Prostigmata</taxon>
        <taxon>Anystina</taxon>
        <taxon>Parasitengona</taxon>
        <taxon>Trombiculoidea</taxon>
        <taxon>Trombiculidae</taxon>
        <taxon>Leptotrombidium</taxon>
    </lineage>
</organism>
<dbReference type="AlphaFoldDB" id="A0A443RXK2"/>
<dbReference type="InterPro" id="IPR027417">
    <property type="entry name" value="P-loop_NTPase"/>
</dbReference>
<evidence type="ECO:0000313" key="9">
    <source>
        <dbReference type="Proteomes" id="UP000288716"/>
    </source>
</evidence>
<dbReference type="InterPro" id="IPR044304">
    <property type="entry name" value="NUBPL-like"/>
</dbReference>
<dbReference type="GO" id="GO:0032981">
    <property type="term" value="P:mitochondrial respiratory chain complex I assembly"/>
    <property type="evidence" value="ECO:0007669"/>
    <property type="project" value="TreeGrafter"/>
</dbReference>
<dbReference type="PANTHER" id="PTHR42961:SF2">
    <property type="entry name" value="IRON-SULFUR PROTEIN NUBPL"/>
    <property type="match status" value="1"/>
</dbReference>
<dbReference type="GO" id="GO:0016226">
    <property type="term" value="P:iron-sulfur cluster assembly"/>
    <property type="evidence" value="ECO:0007669"/>
    <property type="project" value="InterPro"/>
</dbReference>
<evidence type="ECO:0000313" key="8">
    <source>
        <dbReference type="EMBL" id="RWS19905.1"/>
    </source>
</evidence>
<dbReference type="PROSITE" id="PS01215">
    <property type="entry name" value="MRP"/>
    <property type="match status" value="1"/>
</dbReference>
<sequence>MIPLNNYGLKCMSMGFLVNENDAFVWRGLMVMDAIGKLLRRVTWGPLDYLIVDMPPGTGDTQLSISQNIPVSGAVIVTTPQDIALSDARRGITMFTKVNVPILGIVENMSTFVCEKCGHESNIFGSNGADKLVQESNVDVLGRIPLNIKVRETCDSGQPIVVSHPTSQISDVFRSIAKNIVSKLPPPLFVE</sequence>
<keyword evidence="5" id="KW-0408">Iron</keyword>
<protein>
    <submittedName>
        <fullName evidence="8">Iron-sulfur protein NUBPL-like protein</fullName>
    </submittedName>
</protein>
<dbReference type="VEuPathDB" id="VectorBase:LDEU012135"/>